<comment type="caution">
    <text evidence="2">The sequence shown here is derived from an EMBL/GenBank/DDBJ whole genome shotgun (WGS) entry which is preliminary data.</text>
</comment>
<feature type="transmembrane region" description="Helical" evidence="1">
    <location>
        <begin position="12"/>
        <end position="32"/>
    </location>
</feature>
<accession>A0ABQ7GBG2</accession>
<gene>
    <name evidence="2" type="ORF">DUNSADRAFT_12362</name>
</gene>
<evidence type="ECO:0000256" key="1">
    <source>
        <dbReference type="SAM" id="Phobius"/>
    </source>
</evidence>
<dbReference type="Proteomes" id="UP000815325">
    <property type="component" value="Unassembled WGS sequence"/>
</dbReference>
<sequence>MGLFTTFAQELALHSTLGVVCGILIEVIVRSVSRLISTNTTFSDGDGTVRRSIFFALVLHQLVLNIIFMWALISVLPEPVVMQWQNSTSGLAFGALLFNIQQSLYSNIVHALNI</sequence>
<feature type="transmembrane region" description="Helical" evidence="1">
    <location>
        <begin position="53"/>
        <end position="73"/>
    </location>
</feature>
<keyword evidence="1" id="KW-0472">Membrane</keyword>
<evidence type="ECO:0000313" key="3">
    <source>
        <dbReference type="Proteomes" id="UP000815325"/>
    </source>
</evidence>
<protein>
    <submittedName>
        <fullName evidence="2">Uncharacterized protein</fullName>
    </submittedName>
</protein>
<dbReference type="EMBL" id="MU069909">
    <property type="protein sequence ID" value="KAF5831947.1"/>
    <property type="molecule type" value="Genomic_DNA"/>
</dbReference>
<evidence type="ECO:0000313" key="2">
    <source>
        <dbReference type="EMBL" id="KAF5831947.1"/>
    </source>
</evidence>
<reference evidence="2" key="1">
    <citation type="submission" date="2017-08" db="EMBL/GenBank/DDBJ databases">
        <authorList>
            <person name="Polle J.E."/>
            <person name="Barry K."/>
            <person name="Cushman J."/>
            <person name="Schmutz J."/>
            <person name="Tran D."/>
            <person name="Hathwaick L.T."/>
            <person name="Yim W.C."/>
            <person name="Jenkins J."/>
            <person name="Mckie-Krisberg Z.M."/>
            <person name="Prochnik S."/>
            <person name="Lindquist E."/>
            <person name="Dockter R.B."/>
            <person name="Adam C."/>
            <person name="Molina H."/>
            <person name="Bunkerborg J."/>
            <person name="Jin E."/>
            <person name="Buchheim M."/>
            <person name="Magnuson J."/>
        </authorList>
    </citation>
    <scope>NUCLEOTIDE SEQUENCE</scope>
    <source>
        <strain evidence="2">CCAP 19/18</strain>
    </source>
</reference>
<proteinExistence type="predicted"/>
<name>A0ABQ7GBG2_DUNSA</name>
<keyword evidence="1" id="KW-0812">Transmembrane</keyword>
<keyword evidence="1" id="KW-1133">Transmembrane helix</keyword>
<keyword evidence="3" id="KW-1185">Reference proteome</keyword>
<organism evidence="2 3">
    <name type="scientific">Dunaliella salina</name>
    <name type="common">Green alga</name>
    <name type="synonym">Protococcus salinus</name>
    <dbReference type="NCBI Taxonomy" id="3046"/>
    <lineage>
        <taxon>Eukaryota</taxon>
        <taxon>Viridiplantae</taxon>
        <taxon>Chlorophyta</taxon>
        <taxon>core chlorophytes</taxon>
        <taxon>Chlorophyceae</taxon>
        <taxon>CS clade</taxon>
        <taxon>Chlamydomonadales</taxon>
        <taxon>Dunaliellaceae</taxon>
        <taxon>Dunaliella</taxon>
    </lineage>
</organism>